<reference evidence="3 4" key="1">
    <citation type="journal article" date="2023" name="Hortic Res">
        <title>Pangenome of water caltrop reveals structural variations and asymmetric subgenome divergence after allopolyploidization.</title>
        <authorList>
            <person name="Zhang X."/>
            <person name="Chen Y."/>
            <person name="Wang L."/>
            <person name="Yuan Y."/>
            <person name="Fang M."/>
            <person name="Shi L."/>
            <person name="Lu R."/>
            <person name="Comes H.P."/>
            <person name="Ma Y."/>
            <person name="Chen Y."/>
            <person name="Huang G."/>
            <person name="Zhou Y."/>
            <person name="Zheng Z."/>
            <person name="Qiu Y."/>
        </authorList>
    </citation>
    <scope>NUCLEOTIDE SEQUENCE [LARGE SCALE GENOMIC DNA]</scope>
    <source>
        <tissue evidence="3">Roots</tissue>
    </source>
</reference>
<proteinExistence type="predicted"/>
<comment type="caution">
    <text evidence="3">The sequence shown here is derived from an EMBL/GenBank/DDBJ whole genome shotgun (WGS) entry which is preliminary data.</text>
</comment>
<name>A0AAN7KXN8_9MYRT</name>
<dbReference type="Proteomes" id="UP001345219">
    <property type="component" value="Chromosome 24"/>
</dbReference>
<keyword evidence="4" id="KW-1185">Reference proteome</keyword>
<dbReference type="PANTHER" id="PTHR33595:SF3">
    <property type="entry name" value="PAS DOMAIN-CONTAINING PROTEIN"/>
    <property type="match status" value="1"/>
</dbReference>
<dbReference type="Pfam" id="PF25821">
    <property type="entry name" value="DUF7950"/>
    <property type="match status" value="1"/>
</dbReference>
<sequence>MIKMLNSYNSPASTCKTVEILSRYRPIAPKPGVPAVSDGSSSPSSHSSSPSSTIMTQMISQPPYLMNHWPQLQPRPAGTRKRGRAAIPPASLKRQRLTHSASLENIHPVIPFPSTATACNGFSFQAFMGLGLPPQVIPAVSITTVESLNASGSPRLVTLPLLPCSSDSNPVPELDLSLKICPSSKIPEERDLLRQLQGPGSNSAGTVITPQPLRAVGSCITIGPITGGPLRPPMYIPVVWRNREELVEEIESEELPAVITDLNNKVRLVNSPYREMVGQPECSWLDSMMPRTAAYTDHRKGSTSSSRCRRTRRISGEVALQLFTGDEVPFLPEAFTCWAKIEWGSGSRKSLAKAFCEVNKLSCGSKDYVYAWRFHIHSTHASPEVHN</sequence>
<evidence type="ECO:0000256" key="1">
    <source>
        <dbReference type="SAM" id="MobiDB-lite"/>
    </source>
</evidence>
<protein>
    <recommendedName>
        <fullName evidence="2">DUF7950 domain-containing protein</fullName>
    </recommendedName>
</protein>
<evidence type="ECO:0000313" key="3">
    <source>
        <dbReference type="EMBL" id="KAK4770962.1"/>
    </source>
</evidence>
<evidence type="ECO:0000259" key="2">
    <source>
        <dbReference type="Pfam" id="PF25821"/>
    </source>
</evidence>
<feature type="domain" description="DUF7950" evidence="2">
    <location>
        <begin position="244"/>
        <end position="378"/>
    </location>
</feature>
<dbReference type="AlphaFoldDB" id="A0AAN7KXN8"/>
<gene>
    <name evidence="3" type="ORF">SAY87_031494</name>
</gene>
<feature type="region of interest" description="Disordered" evidence="1">
    <location>
        <begin position="31"/>
        <end position="54"/>
    </location>
</feature>
<dbReference type="InterPro" id="IPR057710">
    <property type="entry name" value="DUF7950"/>
</dbReference>
<dbReference type="PANTHER" id="PTHR33595">
    <property type="entry name" value="VON WILLEBRAND FACTOR A DOMAIN PROTEIN"/>
    <property type="match status" value="1"/>
</dbReference>
<evidence type="ECO:0000313" key="4">
    <source>
        <dbReference type="Proteomes" id="UP001345219"/>
    </source>
</evidence>
<accession>A0AAN7KXN8</accession>
<feature type="region of interest" description="Disordered" evidence="1">
    <location>
        <begin position="66"/>
        <end position="96"/>
    </location>
</feature>
<organism evidence="3 4">
    <name type="scientific">Trapa incisa</name>
    <dbReference type="NCBI Taxonomy" id="236973"/>
    <lineage>
        <taxon>Eukaryota</taxon>
        <taxon>Viridiplantae</taxon>
        <taxon>Streptophyta</taxon>
        <taxon>Embryophyta</taxon>
        <taxon>Tracheophyta</taxon>
        <taxon>Spermatophyta</taxon>
        <taxon>Magnoliopsida</taxon>
        <taxon>eudicotyledons</taxon>
        <taxon>Gunneridae</taxon>
        <taxon>Pentapetalae</taxon>
        <taxon>rosids</taxon>
        <taxon>malvids</taxon>
        <taxon>Myrtales</taxon>
        <taxon>Lythraceae</taxon>
        <taxon>Trapa</taxon>
    </lineage>
</organism>
<feature type="compositionally biased region" description="Low complexity" evidence="1">
    <location>
        <begin position="40"/>
        <end position="52"/>
    </location>
</feature>
<dbReference type="EMBL" id="JAXIOK010000005">
    <property type="protein sequence ID" value="KAK4770962.1"/>
    <property type="molecule type" value="Genomic_DNA"/>
</dbReference>